<feature type="domain" description="GmrSD restriction endonucleases N-terminal" evidence="1">
    <location>
        <begin position="11"/>
        <end position="159"/>
    </location>
</feature>
<sequence>MQSVYSGFRKGQYVVNRRYQRKLVWKKYEKQKFIDSIIKQFPVPLFLGVSFIDTKKGTCFEILDGMQRLEAITSFIEGRFSVNCRYFDLSVISETNDLLKSGLLRQNNPVLDRDTCSAILSYPLPISTTGYSSSADVDETFRRINTGGVRLSRHEVRQAGALSEFAQLVRRCATYIRGDSSHLDIVDLRNIHEISLTHDDLDYGIKIRRTFWNAFHILTEENILASRDEELIAHTLLYILFKEKSQTSSKYLDSVYSPSNTASDQASDAVLKSGIDNLYKYFCHTFDVLKSVFEEGNTNLAQHLYTNDAQKIGQAYQVIFLAVYHKLINENKIIQNKAKLNSKLENIATDCMGILFKDVKWLNSHRSQLVDAVSGVIGDCFDNSGSADPATQSWLENFENILNQSRTENVCYDFKCGIHDLRNDVQKQPDDISKIVKTLCAMHNSHIGSSYILLGVADTDKAALRHEQLYGYKAKGYEEFKVVGVGDEAKKLHKDIDGYQQYIFQKIESLNIDDSFKRNITRNVKFIRYYDKDVVVFKIDRMPKPALFDGNVFVRKIANVDPNPVRQEFMFDFYEEFKAQGQQYPYQS</sequence>
<evidence type="ECO:0008006" key="5">
    <source>
        <dbReference type="Google" id="ProtNLM"/>
    </source>
</evidence>
<dbReference type="Pfam" id="PF03235">
    <property type="entry name" value="GmrSD_N"/>
    <property type="match status" value="1"/>
</dbReference>
<dbReference type="PANTHER" id="PTHR39639">
    <property type="entry name" value="CHROMOSOME 16, WHOLE GENOME SHOTGUN SEQUENCE"/>
    <property type="match status" value="1"/>
</dbReference>
<dbReference type="PANTHER" id="PTHR39639:SF1">
    <property type="entry name" value="DUF262 DOMAIN-CONTAINING PROTEIN"/>
    <property type="match status" value="1"/>
</dbReference>
<dbReference type="PATRIC" id="fig|1420583.3.peg.1000"/>
<dbReference type="Proteomes" id="UP000052232">
    <property type="component" value="Unassembled WGS sequence"/>
</dbReference>
<reference evidence="3 4" key="1">
    <citation type="journal article" date="2015" name="G3 (Bethesda)">
        <title>Insights into Ongoing Evolution of the Hexachlorocyclohexane Catabolic Pathway from Comparative Genomics of Ten Sphingomonadaceae Strains.</title>
        <authorList>
            <person name="Pearce S.L."/>
            <person name="Oakeshott J.G."/>
            <person name="Pandey G."/>
        </authorList>
    </citation>
    <scope>NUCLEOTIDE SEQUENCE [LARGE SCALE GENOMIC DNA]</scope>
    <source>
        <strain evidence="3 4">LL01</strain>
    </source>
</reference>
<dbReference type="InterPro" id="IPR004919">
    <property type="entry name" value="GmrSD_N"/>
</dbReference>
<comment type="caution">
    <text evidence="3">The sequence shown here is derived from an EMBL/GenBank/DDBJ whole genome shotgun (WGS) entry which is preliminary data.</text>
</comment>
<dbReference type="InterPro" id="IPR038461">
    <property type="entry name" value="Schlafen_AlbA_2_dom_sf"/>
</dbReference>
<proteinExistence type="predicted"/>
<evidence type="ECO:0000259" key="2">
    <source>
        <dbReference type="Pfam" id="PF04326"/>
    </source>
</evidence>
<feature type="domain" description="Schlafen AlbA-2" evidence="2">
    <location>
        <begin position="426"/>
        <end position="556"/>
    </location>
</feature>
<evidence type="ECO:0000259" key="1">
    <source>
        <dbReference type="Pfam" id="PF03235"/>
    </source>
</evidence>
<organism evidence="3 4">
    <name type="scientific">Sphingobium cupriresistens LL01</name>
    <dbReference type="NCBI Taxonomy" id="1420583"/>
    <lineage>
        <taxon>Bacteria</taxon>
        <taxon>Pseudomonadati</taxon>
        <taxon>Pseudomonadota</taxon>
        <taxon>Alphaproteobacteria</taxon>
        <taxon>Sphingomonadales</taxon>
        <taxon>Sphingomonadaceae</taxon>
        <taxon>Sphingobium</taxon>
    </lineage>
</organism>
<evidence type="ECO:0000313" key="3">
    <source>
        <dbReference type="EMBL" id="KMS57569.1"/>
    </source>
</evidence>
<dbReference type="AlphaFoldDB" id="A0A0J7Y1A7"/>
<dbReference type="Pfam" id="PF04326">
    <property type="entry name" value="SLFN_AlbA_2"/>
    <property type="match status" value="1"/>
</dbReference>
<dbReference type="Gene3D" id="3.30.950.30">
    <property type="entry name" value="Schlafen, AAA domain"/>
    <property type="match status" value="1"/>
</dbReference>
<accession>A0A0J7Y1A7</accession>
<dbReference type="EMBL" id="JACT01000001">
    <property type="protein sequence ID" value="KMS57569.1"/>
    <property type="molecule type" value="Genomic_DNA"/>
</dbReference>
<keyword evidence="4" id="KW-1185">Reference proteome</keyword>
<name>A0A0J7Y1A7_9SPHN</name>
<evidence type="ECO:0000313" key="4">
    <source>
        <dbReference type="Proteomes" id="UP000052232"/>
    </source>
</evidence>
<gene>
    <name evidence="3" type="ORF">V473_04975</name>
</gene>
<dbReference type="InterPro" id="IPR007421">
    <property type="entry name" value="Schlafen_AlbA_2_dom"/>
</dbReference>
<protein>
    <recommendedName>
        <fullName evidence="5">DUF262 domain-containing protein</fullName>
    </recommendedName>
</protein>